<organism evidence="1 2">
    <name type="scientific">Baudoinia panamericana (strain UAMH 10762)</name>
    <name type="common">Angels' share fungus</name>
    <name type="synonym">Baudoinia compniacensis (strain UAMH 10762)</name>
    <dbReference type="NCBI Taxonomy" id="717646"/>
    <lineage>
        <taxon>Eukaryota</taxon>
        <taxon>Fungi</taxon>
        <taxon>Dikarya</taxon>
        <taxon>Ascomycota</taxon>
        <taxon>Pezizomycotina</taxon>
        <taxon>Dothideomycetes</taxon>
        <taxon>Dothideomycetidae</taxon>
        <taxon>Mycosphaerellales</taxon>
        <taxon>Teratosphaeriaceae</taxon>
        <taxon>Baudoinia</taxon>
    </lineage>
</organism>
<evidence type="ECO:0000313" key="1">
    <source>
        <dbReference type="EMBL" id="EMC95105.1"/>
    </source>
</evidence>
<dbReference type="GeneID" id="19115173"/>
<name>M2N8F5_BAUPA</name>
<accession>M2N8F5</accession>
<proteinExistence type="predicted"/>
<dbReference type="RefSeq" id="XP_007677719.1">
    <property type="nucleotide sequence ID" value="XM_007679529.1"/>
</dbReference>
<gene>
    <name evidence="1" type="ORF">BAUCODRAFT_525954</name>
</gene>
<dbReference type="HOGENOM" id="CLU_2072704_0_0_1"/>
<dbReference type="AlphaFoldDB" id="M2N8F5"/>
<reference evidence="1 2" key="1">
    <citation type="journal article" date="2012" name="PLoS Pathog.">
        <title>Diverse lifestyles and strategies of plant pathogenesis encoded in the genomes of eighteen Dothideomycetes fungi.</title>
        <authorList>
            <person name="Ohm R.A."/>
            <person name="Feau N."/>
            <person name="Henrissat B."/>
            <person name="Schoch C.L."/>
            <person name="Horwitz B.A."/>
            <person name="Barry K.W."/>
            <person name="Condon B.J."/>
            <person name="Copeland A.C."/>
            <person name="Dhillon B."/>
            <person name="Glaser F."/>
            <person name="Hesse C.N."/>
            <person name="Kosti I."/>
            <person name="LaButti K."/>
            <person name="Lindquist E.A."/>
            <person name="Lucas S."/>
            <person name="Salamov A.A."/>
            <person name="Bradshaw R.E."/>
            <person name="Ciuffetti L."/>
            <person name="Hamelin R.C."/>
            <person name="Kema G.H.J."/>
            <person name="Lawrence C."/>
            <person name="Scott J.A."/>
            <person name="Spatafora J.W."/>
            <person name="Turgeon B.G."/>
            <person name="de Wit P.J.G.M."/>
            <person name="Zhong S."/>
            <person name="Goodwin S.B."/>
            <person name="Grigoriev I.V."/>
        </authorList>
    </citation>
    <scope>NUCLEOTIDE SEQUENCE [LARGE SCALE GENOMIC DNA]</scope>
    <source>
        <strain evidence="1 2">UAMH 10762</strain>
    </source>
</reference>
<dbReference type="KEGG" id="bcom:BAUCODRAFT_525954"/>
<keyword evidence="2" id="KW-1185">Reference proteome</keyword>
<dbReference type="EMBL" id="KB445557">
    <property type="protein sequence ID" value="EMC95105.1"/>
    <property type="molecule type" value="Genomic_DNA"/>
</dbReference>
<dbReference type="Proteomes" id="UP000011761">
    <property type="component" value="Unassembled WGS sequence"/>
</dbReference>
<protein>
    <submittedName>
        <fullName evidence="1">Uncharacterized protein</fullName>
    </submittedName>
</protein>
<evidence type="ECO:0000313" key="2">
    <source>
        <dbReference type="Proteomes" id="UP000011761"/>
    </source>
</evidence>
<sequence>MCHARMVYQGPAKPPRYNALPTRGPPLQGQPLMLEALQRLCTLSMWQSPPPWQDRAIGPRLILSSRDSVRNACPHEPMQSCTPYSARRAQRNPSRFCCSSTPTDAVIGGTSSLANPRC</sequence>